<evidence type="ECO:0000313" key="1">
    <source>
        <dbReference type="EMBL" id="ABT13652.1"/>
    </source>
</evidence>
<sequence length="136" mass="15837">MIVAVRFKFHLIYMFLRKPNRTKEQLYVPRVLTTGNLYGIVHVRSNLLRNAPPVDFLELIVMYLGRKHHSTFGPLGEYDSHRCFRTTRNHESSVRICCGLHDFPPPFMSHQLDHDVVDKCGRQDLYDAPCVVGRNV</sequence>
<organism evidence="1 2">
    <name type="scientific">Paramecium bursaria Chlorella virus MT325</name>
    <name type="common">PBCV-MT325</name>
    <dbReference type="NCBI Taxonomy" id="346932"/>
    <lineage>
        <taxon>Viruses</taxon>
        <taxon>Varidnaviria</taxon>
        <taxon>Bamfordvirae</taxon>
        <taxon>Nucleocytoviricota</taxon>
        <taxon>Megaviricetes</taxon>
        <taxon>Algavirales</taxon>
        <taxon>Phycodnaviridae</taxon>
        <taxon>Chlorovirus</taxon>
        <taxon>Chlorovirus conductrix</taxon>
        <taxon>Paramecium bursaria Chlorella virus A1</taxon>
    </lineage>
</organism>
<protein>
    <submittedName>
        <fullName evidence="1">Uncharacterized protein m098R</fullName>
    </submittedName>
</protein>
<organismHost>
    <name type="scientific">Paramecium bursaria</name>
    <dbReference type="NCBI Taxonomy" id="74790"/>
</organismHost>
<accession>A7ITH8</accession>
<name>A7ITH8_PBCVM</name>
<gene>
    <name evidence="1" type="primary">m098R</name>
    <name evidence="1" type="ORF">MT325_m098R</name>
</gene>
<dbReference type="EMBL" id="DQ491001">
    <property type="protein sequence ID" value="ABT13652.1"/>
    <property type="molecule type" value="Genomic_DNA"/>
</dbReference>
<reference evidence="1 2" key="1">
    <citation type="journal article" date="2007" name="Virology">
        <title>Sequence and annotation of the 314-kb MT325 and the 321-kb FR483 viruses that infect Chlorella Pbi.</title>
        <authorList>
            <person name="Fitzgerald L.A."/>
            <person name="Graves M.V."/>
            <person name="Li X."/>
            <person name="Feldblyum T."/>
            <person name="Hartigan J."/>
            <person name="Van Etten J.L."/>
        </authorList>
    </citation>
    <scope>NUCLEOTIDE SEQUENCE [LARGE SCALE GENOMIC DNA]</scope>
    <source>
        <strain evidence="1 2">MT325</strain>
    </source>
</reference>
<proteinExistence type="predicted"/>
<dbReference type="Proteomes" id="UP000246715">
    <property type="component" value="Segment"/>
</dbReference>
<evidence type="ECO:0000313" key="2">
    <source>
        <dbReference type="Proteomes" id="UP000246715"/>
    </source>
</evidence>